<organism evidence="9 10">
    <name type="scientific">Candidatus Falkowbacteria bacterium CG11_big_fil_rev_8_21_14_0_20_39_10</name>
    <dbReference type="NCBI Taxonomy" id="1974570"/>
    <lineage>
        <taxon>Bacteria</taxon>
        <taxon>Candidatus Falkowiibacteriota</taxon>
    </lineage>
</organism>
<evidence type="ECO:0000313" key="9">
    <source>
        <dbReference type="EMBL" id="PIR12848.1"/>
    </source>
</evidence>
<dbReference type="AlphaFoldDB" id="A0A2M6K8D9"/>
<protein>
    <recommendedName>
        <fullName evidence="7">Recombination protein RecR</fullName>
    </recommendedName>
</protein>
<dbReference type="PROSITE" id="PS01300">
    <property type="entry name" value="RECR"/>
    <property type="match status" value="1"/>
</dbReference>
<gene>
    <name evidence="7" type="primary">recR</name>
    <name evidence="9" type="ORF">COV49_03990</name>
</gene>
<dbReference type="PANTHER" id="PTHR30446:SF0">
    <property type="entry name" value="RECOMBINATION PROTEIN RECR"/>
    <property type="match status" value="1"/>
</dbReference>
<dbReference type="EMBL" id="PCWW01000069">
    <property type="protein sequence ID" value="PIR12848.1"/>
    <property type="molecule type" value="Genomic_DNA"/>
</dbReference>
<dbReference type="PROSITE" id="PS50880">
    <property type="entry name" value="TOPRIM"/>
    <property type="match status" value="1"/>
</dbReference>
<dbReference type="InterPro" id="IPR000093">
    <property type="entry name" value="DNA_Rcmb_RecR"/>
</dbReference>
<dbReference type="InterPro" id="IPR023627">
    <property type="entry name" value="Rcmb_RecR"/>
</dbReference>
<keyword evidence="6 7" id="KW-0234">DNA repair</keyword>
<dbReference type="CDD" id="cd01025">
    <property type="entry name" value="TOPRIM_recR"/>
    <property type="match status" value="1"/>
</dbReference>
<evidence type="ECO:0000256" key="6">
    <source>
        <dbReference type="ARBA" id="ARBA00023204"/>
    </source>
</evidence>
<dbReference type="PANTHER" id="PTHR30446">
    <property type="entry name" value="RECOMBINATION PROTEIN RECR"/>
    <property type="match status" value="1"/>
</dbReference>
<evidence type="ECO:0000256" key="4">
    <source>
        <dbReference type="ARBA" id="ARBA00022833"/>
    </source>
</evidence>
<accession>A0A2M6K8D9</accession>
<dbReference type="GO" id="GO:0003677">
    <property type="term" value="F:DNA binding"/>
    <property type="evidence" value="ECO:0007669"/>
    <property type="project" value="UniProtKB-UniRule"/>
</dbReference>
<dbReference type="GO" id="GO:0006281">
    <property type="term" value="P:DNA repair"/>
    <property type="evidence" value="ECO:0007669"/>
    <property type="project" value="UniProtKB-UniRule"/>
</dbReference>
<keyword evidence="5 7" id="KW-0233">DNA recombination</keyword>
<keyword evidence="1 7" id="KW-0479">Metal-binding</keyword>
<keyword evidence="3 7" id="KW-0863">Zinc-finger</keyword>
<comment type="similarity">
    <text evidence="7">Belongs to the RecR family.</text>
</comment>
<dbReference type="InterPro" id="IPR034137">
    <property type="entry name" value="TOPRIM_RecR"/>
</dbReference>
<evidence type="ECO:0000256" key="7">
    <source>
        <dbReference type="HAMAP-Rule" id="MF_00017"/>
    </source>
</evidence>
<dbReference type="Pfam" id="PF21175">
    <property type="entry name" value="RecR_C"/>
    <property type="match status" value="1"/>
</dbReference>
<dbReference type="Proteomes" id="UP000230869">
    <property type="component" value="Unassembled WGS sequence"/>
</dbReference>
<dbReference type="HAMAP" id="MF_00017">
    <property type="entry name" value="RecR"/>
    <property type="match status" value="1"/>
</dbReference>
<proteinExistence type="inferred from homology"/>
<dbReference type="InterPro" id="IPR006171">
    <property type="entry name" value="TOPRIM_dom"/>
</dbReference>
<feature type="domain" description="Toprim" evidence="8">
    <location>
        <begin position="80"/>
        <end position="185"/>
    </location>
</feature>
<evidence type="ECO:0000259" key="8">
    <source>
        <dbReference type="PROSITE" id="PS50880"/>
    </source>
</evidence>
<sequence length="208" mass="23262">MKYPLAIQNLIDQFSELPTVGPKTAERYVFYLLKQNPEKLKNLAQAIAELKEKTTICQTCLAISESNPCQICSDVSRNKQVICIVANTQNMLSIEATGEFKGLYHILGGLINTIESIKPEQLNIKQLIEKVKQNKIPQPRTVQRGGQEIILALDPTLEGETTAMYLVKFLKPCNLKITRLAKGLPMGTDLEYADEMTLANALKNRTNL</sequence>
<dbReference type="SUPFAM" id="SSF111304">
    <property type="entry name" value="Recombination protein RecR"/>
    <property type="match status" value="1"/>
</dbReference>
<dbReference type="Pfam" id="PF13662">
    <property type="entry name" value="Toprim_4"/>
    <property type="match status" value="1"/>
</dbReference>
<dbReference type="SMART" id="SM00493">
    <property type="entry name" value="TOPRIM"/>
    <property type="match status" value="1"/>
</dbReference>
<evidence type="ECO:0000313" key="10">
    <source>
        <dbReference type="Proteomes" id="UP000230869"/>
    </source>
</evidence>
<name>A0A2M6K8D9_9BACT</name>
<dbReference type="NCBIfam" id="TIGR00615">
    <property type="entry name" value="recR"/>
    <property type="match status" value="1"/>
</dbReference>
<dbReference type="GO" id="GO:0008270">
    <property type="term" value="F:zinc ion binding"/>
    <property type="evidence" value="ECO:0007669"/>
    <property type="project" value="UniProtKB-KW"/>
</dbReference>
<dbReference type="Gene3D" id="1.10.8.420">
    <property type="entry name" value="RecR Domain 1"/>
    <property type="match status" value="1"/>
</dbReference>
<dbReference type="Gene3D" id="3.40.1360.10">
    <property type="match status" value="1"/>
</dbReference>
<evidence type="ECO:0000256" key="3">
    <source>
        <dbReference type="ARBA" id="ARBA00022771"/>
    </source>
</evidence>
<comment type="caution">
    <text evidence="9">The sequence shown here is derived from an EMBL/GenBank/DDBJ whole genome shotgun (WGS) entry which is preliminary data.</text>
</comment>
<reference evidence="9 10" key="1">
    <citation type="submission" date="2017-09" db="EMBL/GenBank/DDBJ databases">
        <title>Depth-based differentiation of microbial function through sediment-hosted aquifers and enrichment of novel symbionts in the deep terrestrial subsurface.</title>
        <authorList>
            <person name="Probst A.J."/>
            <person name="Ladd B."/>
            <person name="Jarett J.K."/>
            <person name="Geller-Mcgrath D.E."/>
            <person name="Sieber C.M."/>
            <person name="Emerson J.B."/>
            <person name="Anantharaman K."/>
            <person name="Thomas B.C."/>
            <person name="Malmstrom R."/>
            <person name="Stieglmeier M."/>
            <person name="Klingl A."/>
            <person name="Woyke T."/>
            <person name="Ryan C.M."/>
            <person name="Banfield J.F."/>
        </authorList>
    </citation>
    <scope>NUCLEOTIDE SEQUENCE [LARGE SCALE GENOMIC DNA]</scope>
    <source>
        <strain evidence="9">CG11_big_fil_rev_8_21_14_0_20_39_10</strain>
    </source>
</reference>
<evidence type="ECO:0000256" key="1">
    <source>
        <dbReference type="ARBA" id="ARBA00022723"/>
    </source>
</evidence>
<comment type="function">
    <text evidence="7">May play a role in DNA repair. It seems to be involved in an RecBC-independent recombinational process of DNA repair. It may act with RecF and RecO.</text>
</comment>
<dbReference type="GO" id="GO:0006310">
    <property type="term" value="P:DNA recombination"/>
    <property type="evidence" value="ECO:0007669"/>
    <property type="project" value="UniProtKB-UniRule"/>
</dbReference>
<keyword evidence="2 7" id="KW-0227">DNA damage</keyword>
<dbReference type="InterPro" id="IPR015967">
    <property type="entry name" value="Rcmb_RecR_Znf"/>
</dbReference>
<evidence type="ECO:0000256" key="5">
    <source>
        <dbReference type="ARBA" id="ARBA00023172"/>
    </source>
</evidence>
<evidence type="ECO:0000256" key="2">
    <source>
        <dbReference type="ARBA" id="ARBA00022763"/>
    </source>
</evidence>
<feature type="zinc finger region" description="C4-type" evidence="7">
    <location>
        <begin position="57"/>
        <end position="72"/>
    </location>
</feature>
<dbReference type="Pfam" id="PF21176">
    <property type="entry name" value="RecR_HhH"/>
    <property type="match status" value="1"/>
</dbReference>
<keyword evidence="4 7" id="KW-0862">Zinc</keyword>